<dbReference type="Gene3D" id="3.90.870.10">
    <property type="entry name" value="DHBP synthase"/>
    <property type="match status" value="1"/>
</dbReference>
<proteinExistence type="inferred from homology"/>
<keyword evidence="9" id="KW-0067">ATP-binding</keyword>
<evidence type="ECO:0000313" key="14">
    <source>
        <dbReference type="Proteomes" id="UP001501725"/>
    </source>
</evidence>
<evidence type="ECO:0000256" key="6">
    <source>
        <dbReference type="ARBA" id="ARBA00022694"/>
    </source>
</evidence>
<evidence type="ECO:0000259" key="12">
    <source>
        <dbReference type="PROSITE" id="PS51163"/>
    </source>
</evidence>
<dbReference type="PROSITE" id="PS51163">
    <property type="entry name" value="YRDC"/>
    <property type="match status" value="1"/>
</dbReference>
<evidence type="ECO:0000256" key="10">
    <source>
        <dbReference type="ARBA" id="ARBA00029774"/>
    </source>
</evidence>
<keyword evidence="14" id="KW-1185">Reference proteome</keyword>
<evidence type="ECO:0000256" key="8">
    <source>
        <dbReference type="ARBA" id="ARBA00022741"/>
    </source>
</evidence>
<protein>
    <recommendedName>
        <fullName evidence="10">L-threonylcarbamoyladenylate synthase</fullName>
        <ecNumber evidence="3">2.7.7.87</ecNumber>
    </recommendedName>
    <alternativeName>
        <fullName evidence="10">L-threonylcarbamoyladenylate synthase</fullName>
    </alternativeName>
</protein>
<dbReference type="Pfam" id="PF01300">
    <property type="entry name" value="Sua5_yciO_yrdC"/>
    <property type="match status" value="1"/>
</dbReference>
<accession>A0ABP8GEW1</accession>
<keyword evidence="5" id="KW-0808">Transferase</keyword>
<comment type="caution">
    <text evidence="13">The sequence shown here is derived from an EMBL/GenBank/DDBJ whole genome shotgun (WGS) entry which is preliminary data.</text>
</comment>
<evidence type="ECO:0000256" key="9">
    <source>
        <dbReference type="ARBA" id="ARBA00022840"/>
    </source>
</evidence>
<evidence type="ECO:0000313" key="13">
    <source>
        <dbReference type="EMBL" id="GAA4322982.1"/>
    </source>
</evidence>
<dbReference type="EMBL" id="BAABGY010000003">
    <property type="protein sequence ID" value="GAA4322982.1"/>
    <property type="molecule type" value="Genomic_DNA"/>
</dbReference>
<dbReference type="NCBIfam" id="TIGR00057">
    <property type="entry name" value="L-threonylcarbamoyladenylate synthase"/>
    <property type="match status" value="1"/>
</dbReference>
<organism evidence="13 14">
    <name type="scientific">Flaviaesturariibacter amylovorans</name>
    <dbReference type="NCBI Taxonomy" id="1084520"/>
    <lineage>
        <taxon>Bacteria</taxon>
        <taxon>Pseudomonadati</taxon>
        <taxon>Bacteroidota</taxon>
        <taxon>Chitinophagia</taxon>
        <taxon>Chitinophagales</taxon>
        <taxon>Chitinophagaceae</taxon>
        <taxon>Flaviaestuariibacter</taxon>
    </lineage>
</organism>
<feature type="domain" description="YrdC-like" evidence="12">
    <location>
        <begin position="9"/>
        <end position="193"/>
    </location>
</feature>
<keyword evidence="6" id="KW-0819">tRNA processing</keyword>
<name>A0ABP8GEW1_9BACT</name>
<dbReference type="RefSeq" id="WP_345253814.1">
    <property type="nucleotide sequence ID" value="NZ_BAABGY010000003.1"/>
</dbReference>
<dbReference type="InterPro" id="IPR017945">
    <property type="entry name" value="DHBP_synth_RibB-like_a/b_dom"/>
</dbReference>
<evidence type="ECO:0000256" key="11">
    <source>
        <dbReference type="ARBA" id="ARBA00048366"/>
    </source>
</evidence>
<sequence length="193" mass="21119">MNNDPAFFESEVTRALEVLRSGGTILYPTDTVWGLGCAATDAAAIARIYALKQRPDSKSMIVLVGEERDILQYIAAPDLAAFTFMQEQERPTTVIFDGAVGLPDNLVAADGSIAIRIVRDPFCRHLVKRLRVPIVSTSANISGEPTAPFFGAVSEPIRAGVDHVVRWRQDDESPAVPSQIVRWQDGAPVFIRK</sequence>
<evidence type="ECO:0000256" key="1">
    <source>
        <dbReference type="ARBA" id="ARBA00004496"/>
    </source>
</evidence>
<dbReference type="InterPro" id="IPR050156">
    <property type="entry name" value="TC-AMP_synthase_SUA5"/>
</dbReference>
<evidence type="ECO:0000256" key="3">
    <source>
        <dbReference type="ARBA" id="ARBA00012584"/>
    </source>
</evidence>
<keyword evidence="7" id="KW-0548">Nucleotidyltransferase</keyword>
<evidence type="ECO:0000256" key="4">
    <source>
        <dbReference type="ARBA" id="ARBA00022490"/>
    </source>
</evidence>
<dbReference type="InterPro" id="IPR006070">
    <property type="entry name" value="Sua5-like_dom"/>
</dbReference>
<evidence type="ECO:0000256" key="7">
    <source>
        <dbReference type="ARBA" id="ARBA00022695"/>
    </source>
</evidence>
<comment type="similarity">
    <text evidence="2">Belongs to the SUA5 family.</text>
</comment>
<evidence type="ECO:0000256" key="2">
    <source>
        <dbReference type="ARBA" id="ARBA00007663"/>
    </source>
</evidence>
<dbReference type="PANTHER" id="PTHR17490:SF16">
    <property type="entry name" value="THREONYLCARBAMOYL-AMP SYNTHASE"/>
    <property type="match status" value="1"/>
</dbReference>
<dbReference type="EC" id="2.7.7.87" evidence="3"/>
<keyword evidence="4" id="KW-0963">Cytoplasm</keyword>
<dbReference type="Proteomes" id="UP001501725">
    <property type="component" value="Unassembled WGS sequence"/>
</dbReference>
<dbReference type="SUPFAM" id="SSF55821">
    <property type="entry name" value="YrdC/RibB"/>
    <property type="match status" value="1"/>
</dbReference>
<evidence type="ECO:0000256" key="5">
    <source>
        <dbReference type="ARBA" id="ARBA00022679"/>
    </source>
</evidence>
<reference evidence="14" key="1">
    <citation type="journal article" date="2019" name="Int. J. Syst. Evol. Microbiol.">
        <title>The Global Catalogue of Microorganisms (GCM) 10K type strain sequencing project: providing services to taxonomists for standard genome sequencing and annotation.</title>
        <authorList>
            <consortium name="The Broad Institute Genomics Platform"/>
            <consortium name="The Broad Institute Genome Sequencing Center for Infectious Disease"/>
            <person name="Wu L."/>
            <person name="Ma J."/>
        </authorList>
    </citation>
    <scope>NUCLEOTIDE SEQUENCE [LARGE SCALE GENOMIC DNA]</scope>
    <source>
        <strain evidence="14">JCM 17919</strain>
    </source>
</reference>
<keyword evidence="8" id="KW-0547">Nucleotide-binding</keyword>
<comment type="catalytic activity">
    <reaction evidence="11">
        <text>L-threonine + hydrogencarbonate + ATP = L-threonylcarbamoyladenylate + diphosphate + H2O</text>
        <dbReference type="Rhea" id="RHEA:36407"/>
        <dbReference type="ChEBI" id="CHEBI:15377"/>
        <dbReference type="ChEBI" id="CHEBI:17544"/>
        <dbReference type="ChEBI" id="CHEBI:30616"/>
        <dbReference type="ChEBI" id="CHEBI:33019"/>
        <dbReference type="ChEBI" id="CHEBI:57926"/>
        <dbReference type="ChEBI" id="CHEBI:73682"/>
        <dbReference type="EC" id="2.7.7.87"/>
    </reaction>
</comment>
<comment type="subcellular location">
    <subcellularLocation>
        <location evidence="1">Cytoplasm</location>
    </subcellularLocation>
</comment>
<dbReference type="PANTHER" id="PTHR17490">
    <property type="entry name" value="SUA5"/>
    <property type="match status" value="1"/>
</dbReference>
<gene>
    <name evidence="13" type="ORF">GCM10023184_09600</name>
</gene>